<dbReference type="Proteomes" id="UP000255168">
    <property type="component" value="Chromosome I"/>
</dbReference>
<keyword evidence="1" id="KW-0472">Membrane</keyword>
<reference evidence="4 5" key="1">
    <citation type="submission" date="2018-01" db="EMBL/GenBank/DDBJ databases">
        <authorList>
            <person name="Clerissi C."/>
        </authorList>
    </citation>
    <scope>NUCLEOTIDE SEQUENCE [LARGE SCALE GENOMIC DNA]</scope>
    <source>
        <strain evidence="2">Cupriavidus taiwanensis STM 6082</strain>
        <strain evidence="3">Cupriavidus taiwanensis STM 6160</strain>
    </source>
</reference>
<keyword evidence="5" id="KW-1185">Reference proteome</keyword>
<gene>
    <name evidence="2" type="ORF">CBM2605_A190090</name>
    <name evidence="3" type="ORF">CBM2607_12511</name>
</gene>
<keyword evidence="1" id="KW-1133">Transmembrane helix</keyword>
<evidence type="ECO:0000313" key="5">
    <source>
        <dbReference type="Proteomes" id="UP000256710"/>
    </source>
</evidence>
<evidence type="ECO:0000313" key="2">
    <source>
        <dbReference type="EMBL" id="SOZ35587.1"/>
    </source>
</evidence>
<feature type="transmembrane region" description="Helical" evidence="1">
    <location>
        <begin position="140"/>
        <end position="160"/>
    </location>
</feature>
<protein>
    <submittedName>
        <fullName evidence="3">Uncharacterized protein</fullName>
    </submittedName>
</protein>
<evidence type="ECO:0000256" key="1">
    <source>
        <dbReference type="SAM" id="Phobius"/>
    </source>
</evidence>
<evidence type="ECO:0000313" key="3">
    <source>
        <dbReference type="EMBL" id="SPD47571.1"/>
    </source>
</evidence>
<evidence type="ECO:0000313" key="4">
    <source>
        <dbReference type="Proteomes" id="UP000255168"/>
    </source>
</evidence>
<feature type="transmembrane region" description="Helical" evidence="1">
    <location>
        <begin position="221"/>
        <end position="240"/>
    </location>
</feature>
<feature type="transmembrane region" description="Helical" evidence="1">
    <location>
        <begin position="181"/>
        <end position="201"/>
    </location>
</feature>
<proteinExistence type="predicted"/>
<dbReference type="Proteomes" id="UP000256710">
    <property type="component" value="Unassembled WGS sequence"/>
</dbReference>
<organism evidence="3 4">
    <name type="scientific">Cupriavidus neocaledonicus</name>
    <dbReference type="NCBI Taxonomy" id="1040979"/>
    <lineage>
        <taxon>Bacteria</taxon>
        <taxon>Pseudomonadati</taxon>
        <taxon>Pseudomonadota</taxon>
        <taxon>Betaproteobacteria</taxon>
        <taxon>Burkholderiales</taxon>
        <taxon>Burkholderiaceae</taxon>
        <taxon>Cupriavidus</taxon>
    </lineage>
</organism>
<dbReference type="EMBL" id="LT984806">
    <property type="protein sequence ID" value="SPD47571.1"/>
    <property type="molecule type" value="Genomic_DNA"/>
</dbReference>
<dbReference type="RefSeq" id="WP_018005382.1">
    <property type="nucleotide sequence ID" value="NZ_AQUR01000088.1"/>
</dbReference>
<dbReference type="EMBL" id="OFTC01000011">
    <property type="protein sequence ID" value="SOZ35587.1"/>
    <property type="molecule type" value="Genomic_DNA"/>
</dbReference>
<accession>A0A375H6H8</accession>
<keyword evidence="1" id="KW-0812">Transmembrane</keyword>
<dbReference type="AlphaFoldDB" id="A0A375H6H8"/>
<name>A0A375H6H8_9BURK</name>
<sequence length="294" mass="30713">MRTLDFTAAPLRRAAAAAAADTVAAPPRLAAATALPLPLDDQLRRECEAMASHALRLGIPMPDGWTMLLGSDREAAAADAAATPPASPPHAGAGLAARQLAQLHQDLARAIAPATPQCIALLDDERRRAHPLACLGPVPLVRALTGTAVCCLLAVVLTGLPAEVSMDNMRAGILASSGRTLLFNMLFLLFCAGLGASFASLFQVHGYIAKGTYDPKYDAAYAAQLILGVMSGLILVEMLPPQLFDSAGMRSFGKPALSMLGGFSATAVHRLLQRIVEIVETAVRGSTPREPHKA</sequence>